<protein>
    <recommendedName>
        <fullName evidence="2">Aminopyrimidine aminohydrolase</fullName>
        <ecNumber evidence="2">3.5.99.2</ecNumber>
    </recommendedName>
</protein>
<evidence type="ECO:0000313" key="4">
    <source>
        <dbReference type="EMBL" id="GLU47129.1"/>
    </source>
</evidence>
<dbReference type="InterPro" id="IPR027574">
    <property type="entry name" value="Thiaminase_II"/>
</dbReference>
<dbReference type="InterPro" id="IPR004305">
    <property type="entry name" value="Thiaminase-2/PQQC"/>
</dbReference>
<keyword evidence="2" id="KW-0784">Thiamine biosynthesis</keyword>
<comment type="function">
    <text evidence="2">Catalyzes an amino-pyrimidine hydrolysis reaction at the C5' of the pyrimidine moiety of thiamine compounds, a reaction that is part of a thiamine salvage pathway.</text>
</comment>
<reference evidence="4" key="1">
    <citation type="submission" date="2023-02" db="EMBL/GenBank/DDBJ databases">
        <title>Nocardiopsis ansamitocini NBRC 112285.</title>
        <authorList>
            <person name="Ichikawa N."/>
            <person name="Sato H."/>
            <person name="Tonouchi N."/>
        </authorList>
    </citation>
    <scope>NUCLEOTIDE SEQUENCE</scope>
    <source>
        <strain evidence="4">NBRC 112285</strain>
    </source>
</reference>
<dbReference type="Gene3D" id="1.20.910.10">
    <property type="entry name" value="Heme oxygenase-like"/>
    <property type="match status" value="1"/>
</dbReference>
<dbReference type="PANTHER" id="PTHR43198">
    <property type="entry name" value="BIFUNCTIONAL TH2 PROTEIN"/>
    <property type="match status" value="1"/>
</dbReference>
<keyword evidence="2" id="KW-0378">Hydrolase</keyword>
<evidence type="ECO:0000256" key="1">
    <source>
        <dbReference type="ARBA" id="ARBA00004948"/>
    </source>
</evidence>
<comment type="catalytic activity">
    <reaction evidence="2">
        <text>thiamine + H2O = 5-(2-hydroxyethyl)-4-methylthiazole + 4-amino-5-hydroxymethyl-2-methylpyrimidine + H(+)</text>
        <dbReference type="Rhea" id="RHEA:17509"/>
        <dbReference type="ChEBI" id="CHEBI:15377"/>
        <dbReference type="ChEBI" id="CHEBI:15378"/>
        <dbReference type="ChEBI" id="CHEBI:16892"/>
        <dbReference type="ChEBI" id="CHEBI:17957"/>
        <dbReference type="ChEBI" id="CHEBI:18385"/>
        <dbReference type="EC" id="3.5.99.2"/>
    </reaction>
</comment>
<comment type="caution">
    <text evidence="4">The sequence shown here is derived from an EMBL/GenBank/DDBJ whole genome shotgun (WGS) entry which is preliminary data.</text>
</comment>
<dbReference type="SUPFAM" id="SSF48613">
    <property type="entry name" value="Heme oxygenase-like"/>
    <property type="match status" value="1"/>
</dbReference>
<keyword evidence="5" id="KW-1185">Reference proteome</keyword>
<dbReference type="Pfam" id="PF03070">
    <property type="entry name" value="TENA_THI-4"/>
    <property type="match status" value="1"/>
</dbReference>
<dbReference type="RefSeq" id="WP_285758131.1">
    <property type="nucleotide sequence ID" value="NZ_BSQG01000002.1"/>
</dbReference>
<dbReference type="GO" id="GO:0050334">
    <property type="term" value="F:thiaminase activity"/>
    <property type="evidence" value="ECO:0007669"/>
    <property type="project" value="UniProtKB-EC"/>
</dbReference>
<dbReference type="AlphaFoldDB" id="A0A9W6P4E7"/>
<dbReference type="CDD" id="cd19360">
    <property type="entry name" value="TenA_C_SaTenA-like"/>
    <property type="match status" value="1"/>
</dbReference>
<sequence length="234" mass="26310">MIPVAPDETGFTAELGRRHADLFEAFYQHPFLRGMRAGTLAKEQVLHYVGQDHQYLTAYIRCYGLGLALSPDREWMRYFHDSVAFVLSEEDHAHQALCDFAGTSYADAQVDVLAPSAQAYVNHMMEAGRDSLAVLLAALLPCPWTYLWSAQRFLAEGTLGEDHPFHGWWAFYADPSMGSTLTRLRGLLDELAAQAGAAELERIEKAFVASVHHEVRFWQMAWSLEDWTPVGSDS</sequence>
<dbReference type="EC" id="3.5.99.2" evidence="2"/>
<dbReference type="GO" id="GO:0009228">
    <property type="term" value="P:thiamine biosynthetic process"/>
    <property type="evidence" value="ECO:0007669"/>
    <property type="project" value="UniProtKB-KW"/>
</dbReference>
<dbReference type="InterPro" id="IPR016084">
    <property type="entry name" value="Haem_Oase-like_multi-hlx"/>
</dbReference>
<evidence type="ECO:0000313" key="5">
    <source>
        <dbReference type="Proteomes" id="UP001165092"/>
    </source>
</evidence>
<evidence type="ECO:0000256" key="2">
    <source>
        <dbReference type="RuleBase" id="RU363093"/>
    </source>
</evidence>
<dbReference type="GO" id="GO:0005829">
    <property type="term" value="C:cytosol"/>
    <property type="evidence" value="ECO:0007669"/>
    <property type="project" value="TreeGrafter"/>
</dbReference>
<dbReference type="PANTHER" id="PTHR43198:SF2">
    <property type="entry name" value="SI:CH1073-67J19.1-RELATED"/>
    <property type="match status" value="1"/>
</dbReference>
<dbReference type="Proteomes" id="UP001165092">
    <property type="component" value="Unassembled WGS sequence"/>
</dbReference>
<comment type="pathway">
    <text evidence="1 2">Cofactor biosynthesis; thiamine diphosphate biosynthesis.</text>
</comment>
<proteinExistence type="inferred from homology"/>
<comment type="catalytic activity">
    <reaction evidence="2">
        <text>4-amino-5-aminomethyl-2-methylpyrimidine + H2O = 4-amino-5-hydroxymethyl-2-methylpyrimidine + NH4(+)</text>
        <dbReference type="Rhea" id="RHEA:31799"/>
        <dbReference type="ChEBI" id="CHEBI:15377"/>
        <dbReference type="ChEBI" id="CHEBI:16892"/>
        <dbReference type="ChEBI" id="CHEBI:28938"/>
        <dbReference type="ChEBI" id="CHEBI:63416"/>
        <dbReference type="EC" id="3.5.99.2"/>
    </reaction>
</comment>
<dbReference type="NCBIfam" id="TIGR04306">
    <property type="entry name" value="salvage_TenA"/>
    <property type="match status" value="1"/>
</dbReference>
<accession>A0A9W6P4E7</accession>
<comment type="similarity">
    <text evidence="2">Belongs to the TenA family.</text>
</comment>
<gene>
    <name evidence="4" type="ORF">Nans01_14800</name>
</gene>
<dbReference type="EMBL" id="BSQG01000002">
    <property type="protein sequence ID" value="GLU47129.1"/>
    <property type="molecule type" value="Genomic_DNA"/>
</dbReference>
<name>A0A9W6P4E7_9ACTN</name>
<evidence type="ECO:0000259" key="3">
    <source>
        <dbReference type="Pfam" id="PF03070"/>
    </source>
</evidence>
<dbReference type="InterPro" id="IPR050967">
    <property type="entry name" value="Thiamine_Salvage_TenA"/>
</dbReference>
<organism evidence="4 5">
    <name type="scientific">Nocardiopsis ansamitocini</name>
    <dbReference type="NCBI Taxonomy" id="1670832"/>
    <lineage>
        <taxon>Bacteria</taxon>
        <taxon>Bacillati</taxon>
        <taxon>Actinomycetota</taxon>
        <taxon>Actinomycetes</taxon>
        <taxon>Streptosporangiales</taxon>
        <taxon>Nocardiopsidaceae</taxon>
        <taxon>Nocardiopsis</taxon>
    </lineage>
</organism>
<feature type="domain" description="Thiaminase-2/PQQC" evidence="3">
    <location>
        <begin position="20"/>
        <end position="222"/>
    </location>
</feature>